<gene>
    <name evidence="2" type="ORF">SAMN00120144_4391</name>
</gene>
<name>A0A1W1W5D2_9BACT</name>
<proteinExistence type="predicted"/>
<evidence type="ECO:0000313" key="2">
    <source>
        <dbReference type="EMBL" id="SMC00670.1"/>
    </source>
</evidence>
<evidence type="ECO:0000256" key="1">
    <source>
        <dbReference type="SAM" id="MobiDB-lite"/>
    </source>
</evidence>
<evidence type="ECO:0000313" key="3">
    <source>
        <dbReference type="Proteomes" id="UP000192266"/>
    </source>
</evidence>
<accession>A0A1W1W5D2</accession>
<dbReference type="Proteomes" id="UP000192266">
    <property type="component" value="Unassembled WGS sequence"/>
</dbReference>
<protein>
    <submittedName>
        <fullName evidence="2">Uncharacterized protein</fullName>
    </submittedName>
</protein>
<dbReference type="AlphaFoldDB" id="A0A1W1W5D2"/>
<dbReference type="EMBL" id="FWWW01000120">
    <property type="protein sequence ID" value="SMC00670.1"/>
    <property type="molecule type" value="Genomic_DNA"/>
</dbReference>
<feature type="region of interest" description="Disordered" evidence="1">
    <location>
        <begin position="1"/>
        <end position="26"/>
    </location>
</feature>
<keyword evidence="3" id="KW-1185">Reference proteome</keyword>
<reference evidence="2 3" key="1">
    <citation type="submission" date="2017-04" db="EMBL/GenBank/DDBJ databases">
        <authorList>
            <person name="Afonso C.L."/>
            <person name="Miller P.J."/>
            <person name="Scott M.A."/>
            <person name="Spackman E."/>
            <person name="Goraichik I."/>
            <person name="Dimitrov K.M."/>
            <person name="Suarez D.L."/>
            <person name="Swayne D.E."/>
        </authorList>
    </citation>
    <scope>NUCLEOTIDE SEQUENCE [LARGE SCALE GENOMIC DNA]</scope>
    <source>
        <strain evidence="2 3">DSM 11622</strain>
    </source>
</reference>
<organism evidence="2 3">
    <name type="scientific">Hymenobacter roseosalivarius DSM 11622</name>
    <dbReference type="NCBI Taxonomy" id="645990"/>
    <lineage>
        <taxon>Bacteria</taxon>
        <taxon>Pseudomonadati</taxon>
        <taxon>Bacteroidota</taxon>
        <taxon>Cytophagia</taxon>
        <taxon>Cytophagales</taxon>
        <taxon>Hymenobacteraceae</taxon>
        <taxon>Hymenobacter</taxon>
    </lineage>
</organism>
<sequence length="71" mass="7635">MVVKRRCSQELPPGTPGEYGGTLPDGTPLPCSRSYAARMQQLWQRSAPDGLLRGGPWSHGGPPFIPPLGHL</sequence>
<feature type="non-terminal residue" evidence="2">
    <location>
        <position position="71"/>
    </location>
</feature>